<dbReference type="EMBL" id="JBHULC010000021">
    <property type="protein sequence ID" value="MFD2522496.1"/>
    <property type="molecule type" value="Genomic_DNA"/>
</dbReference>
<keyword evidence="3" id="KW-0378">Hydrolase</keyword>
<evidence type="ECO:0000313" key="6">
    <source>
        <dbReference type="EMBL" id="MFD2522496.1"/>
    </source>
</evidence>
<organism evidence="6 7">
    <name type="scientific">Emticicia soli</name>
    <dbReference type="NCBI Taxonomy" id="2027878"/>
    <lineage>
        <taxon>Bacteria</taxon>
        <taxon>Pseudomonadati</taxon>
        <taxon>Bacteroidota</taxon>
        <taxon>Cytophagia</taxon>
        <taxon>Cytophagales</taxon>
        <taxon>Leadbetterellaceae</taxon>
        <taxon>Emticicia</taxon>
    </lineage>
</organism>
<dbReference type="SMART" id="SM00849">
    <property type="entry name" value="Lactamase_B"/>
    <property type="match status" value="1"/>
</dbReference>
<gene>
    <name evidence="6" type="ORF">ACFSR2_16480</name>
</gene>
<keyword evidence="7" id="KW-1185">Reference proteome</keyword>
<accession>A0ABW5J9K8</accession>
<feature type="domain" description="Metallo-beta-lactamase" evidence="5">
    <location>
        <begin position="40"/>
        <end position="238"/>
    </location>
</feature>
<protein>
    <submittedName>
        <fullName evidence="6">MBL fold metallo-hydrolase</fullName>
    </submittedName>
</protein>
<dbReference type="Pfam" id="PF00753">
    <property type="entry name" value="Lactamase_B"/>
    <property type="match status" value="1"/>
</dbReference>
<dbReference type="Proteomes" id="UP001597510">
    <property type="component" value="Unassembled WGS sequence"/>
</dbReference>
<comment type="similarity">
    <text evidence="1">Belongs to the metallo-beta-lactamase superfamily.</text>
</comment>
<name>A0ABW5J9K8_9BACT</name>
<evidence type="ECO:0000259" key="5">
    <source>
        <dbReference type="SMART" id="SM00849"/>
    </source>
</evidence>
<comment type="caution">
    <text evidence="6">The sequence shown here is derived from an EMBL/GenBank/DDBJ whole genome shotgun (WGS) entry which is preliminary data.</text>
</comment>
<dbReference type="InterPro" id="IPR036866">
    <property type="entry name" value="RibonucZ/Hydroxyglut_hydro"/>
</dbReference>
<evidence type="ECO:0000256" key="4">
    <source>
        <dbReference type="ARBA" id="ARBA00022833"/>
    </source>
</evidence>
<proteinExistence type="inferred from homology"/>
<dbReference type="PANTHER" id="PTHR42978">
    <property type="entry name" value="QUORUM-QUENCHING LACTONASE YTNP-RELATED-RELATED"/>
    <property type="match status" value="1"/>
</dbReference>
<sequence length="250" mass="28220">MKIFPLNEGLFTVDSTKVFVPFNKETDRMTDIPAGSVLLTVQPFLISVGSDIVLLDAGLGFAKDGQLQLMSALQKLGIKPDDVTKVILSHLHKDHTGGLGQTLDNGEYQLNFPNATYYLQKRELDYALAQKGNASYHEPTLLGLSNHAQIEFLESDEGQINEHISYAVSGGHTPFHQVIWIREVNETVLFAADELPRTAYVEKNYAYKNDYDGKKAQESRKHWIEQAQAENWTLLFYHDFKKSVMKLTEA</sequence>
<dbReference type="Gene3D" id="3.60.15.10">
    <property type="entry name" value="Ribonuclease Z/Hydroxyacylglutathione hydrolase-like"/>
    <property type="match status" value="1"/>
</dbReference>
<dbReference type="InterPro" id="IPR051013">
    <property type="entry name" value="MBL_superfamily_lactonases"/>
</dbReference>
<dbReference type="InterPro" id="IPR001279">
    <property type="entry name" value="Metallo-B-lactamas"/>
</dbReference>
<evidence type="ECO:0000256" key="1">
    <source>
        <dbReference type="ARBA" id="ARBA00007749"/>
    </source>
</evidence>
<evidence type="ECO:0000313" key="7">
    <source>
        <dbReference type="Proteomes" id="UP001597510"/>
    </source>
</evidence>
<dbReference type="RefSeq" id="WP_340237416.1">
    <property type="nucleotide sequence ID" value="NZ_JBBEWC010000008.1"/>
</dbReference>
<dbReference type="SUPFAM" id="SSF56281">
    <property type="entry name" value="Metallo-hydrolase/oxidoreductase"/>
    <property type="match status" value="1"/>
</dbReference>
<evidence type="ECO:0000256" key="3">
    <source>
        <dbReference type="ARBA" id="ARBA00022801"/>
    </source>
</evidence>
<evidence type="ECO:0000256" key="2">
    <source>
        <dbReference type="ARBA" id="ARBA00022723"/>
    </source>
</evidence>
<keyword evidence="4" id="KW-0862">Zinc</keyword>
<keyword evidence="2" id="KW-0479">Metal-binding</keyword>
<reference evidence="7" key="1">
    <citation type="journal article" date="2019" name="Int. J. Syst. Evol. Microbiol.">
        <title>The Global Catalogue of Microorganisms (GCM) 10K type strain sequencing project: providing services to taxonomists for standard genome sequencing and annotation.</title>
        <authorList>
            <consortium name="The Broad Institute Genomics Platform"/>
            <consortium name="The Broad Institute Genome Sequencing Center for Infectious Disease"/>
            <person name="Wu L."/>
            <person name="Ma J."/>
        </authorList>
    </citation>
    <scope>NUCLEOTIDE SEQUENCE [LARGE SCALE GENOMIC DNA]</scope>
    <source>
        <strain evidence="7">KCTC 52344</strain>
    </source>
</reference>